<reference evidence="2" key="1">
    <citation type="submission" date="2021-03" db="EMBL/GenBank/DDBJ databases">
        <authorList>
            <person name="Tagirdzhanova G."/>
        </authorList>
    </citation>
    <scope>NUCLEOTIDE SEQUENCE</scope>
</reference>
<evidence type="ECO:0000313" key="2">
    <source>
        <dbReference type="EMBL" id="CAF9941635.1"/>
    </source>
</evidence>
<name>A0A8H3J6C5_9LECA</name>
<accession>A0A8H3J6C5</accession>
<dbReference type="EMBL" id="CAJPDS010000220">
    <property type="protein sequence ID" value="CAF9941635.1"/>
    <property type="molecule type" value="Genomic_DNA"/>
</dbReference>
<sequence length="197" mass="21307">MSANGLPTPDSTPGSDPDRIAADKCRQESEKTKPSAFAPKARQESEKTKPSASAPKARQESEKNALVTKPSDTAKGKKSAPKNGEQVSVQSKLPYDEEVEEDAPMPDADQQSISVNKPSASARTEEPALPTVPENGKQTSVEPPSDEAVVQDAAMPDASSNDIDRQQRHREAITRVLNARRRYYDVLDLKPSSMIAP</sequence>
<proteinExistence type="predicted"/>
<keyword evidence="3" id="KW-1185">Reference proteome</keyword>
<dbReference type="Proteomes" id="UP000664521">
    <property type="component" value="Unassembled WGS sequence"/>
</dbReference>
<feature type="compositionally biased region" description="Basic and acidic residues" evidence="1">
    <location>
        <begin position="16"/>
        <end position="33"/>
    </location>
</feature>
<feature type="compositionally biased region" description="Polar residues" evidence="1">
    <location>
        <begin position="109"/>
        <end position="122"/>
    </location>
</feature>
<feature type="region of interest" description="Disordered" evidence="1">
    <location>
        <begin position="1"/>
        <end position="169"/>
    </location>
</feature>
<evidence type="ECO:0000256" key="1">
    <source>
        <dbReference type="SAM" id="MobiDB-lite"/>
    </source>
</evidence>
<dbReference type="AlphaFoldDB" id="A0A8H3J6C5"/>
<evidence type="ECO:0000313" key="3">
    <source>
        <dbReference type="Proteomes" id="UP000664521"/>
    </source>
</evidence>
<protein>
    <submittedName>
        <fullName evidence="2">Uncharacterized protein</fullName>
    </submittedName>
</protein>
<comment type="caution">
    <text evidence="2">The sequence shown here is derived from an EMBL/GenBank/DDBJ whole genome shotgun (WGS) entry which is preliminary data.</text>
</comment>
<organism evidence="2 3">
    <name type="scientific">Heterodermia speciosa</name>
    <dbReference type="NCBI Taxonomy" id="116794"/>
    <lineage>
        <taxon>Eukaryota</taxon>
        <taxon>Fungi</taxon>
        <taxon>Dikarya</taxon>
        <taxon>Ascomycota</taxon>
        <taxon>Pezizomycotina</taxon>
        <taxon>Lecanoromycetes</taxon>
        <taxon>OSLEUM clade</taxon>
        <taxon>Lecanoromycetidae</taxon>
        <taxon>Caliciales</taxon>
        <taxon>Physciaceae</taxon>
        <taxon>Heterodermia</taxon>
    </lineage>
</organism>
<gene>
    <name evidence="2" type="ORF">HETSPECPRED_003841</name>
</gene>